<proteinExistence type="predicted"/>
<dbReference type="RefSeq" id="WP_254974292.1">
    <property type="nucleotide sequence ID" value="NZ_JANDWK010000021.1"/>
</dbReference>
<dbReference type="CDD" id="cd04186">
    <property type="entry name" value="GT_2_like_c"/>
    <property type="match status" value="1"/>
</dbReference>
<dbReference type="PANTHER" id="PTHR43179">
    <property type="entry name" value="RHAMNOSYLTRANSFERASE WBBL"/>
    <property type="match status" value="1"/>
</dbReference>
<comment type="caution">
    <text evidence="2">The sequence shown here is derived from an EMBL/GenBank/DDBJ whole genome shotgun (WGS) entry which is preliminary data.</text>
</comment>
<dbReference type="InterPro" id="IPR029044">
    <property type="entry name" value="Nucleotide-diphossugar_trans"/>
</dbReference>
<dbReference type="AlphaFoldDB" id="A0AAW5IUU3"/>
<dbReference type="Pfam" id="PF00535">
    <property type="entry name" value="Glycos_transf_2"/>
    <property type="match status" value="1"/>
</dbReference>
<name>A0AAW5IUU3_9BACT</name>
<evidence type="ECO:0000313" key="3">
    <source>
        <dbReference type="Proteomes" id="UP001204486"/>
    </source>
</evidence>
<feature type="domain" description="Glycosyltransferase 2-like" evidence="1">
    <location>
        <begin position="7"/>
        <end position="124"/>
    </location>
</feature>
<reference evidence="2" key="1">
    <citation type="submission" date="2022-07" db="EMBL/GenBank/DDBJ databases">
        <title>Prevotella copri.</title>
        <authorList>
            <person name="Yang C."/>
        </authorList>
    </citation>
    <scope>NUCLEOTIDE SEQUENCE</scope>
    <source>
        <strain evidence="2">HF1476</strain>
    </source>
</reference>
<gene>
    <name evidence="2" type="ORF">NNC55_09460</name>
</gene>
<dbReference type="Proteomes" id="UP001204486">
    <property type="component" value="Unassembled WGS sequence"/>
</dbReference>
<organism evidence="2 3">
    <name type="scientific">Segatella copri</name>
    <dbReference type="NCBI Taxonomy" id="165179"/>
    <lineage>
        <taxon>Bacteria</taxon>
        <taxon>Pseudomonadati</taxon>
        <taxon>Bacteroidota</taxon>
        <taxon>Bacteroidia</taxon>
        <taxon>Bacteroidales</taxon>
        <taxon>Prevotellaceae</taxon>
        <taxon>Segatella</taxon>
    </lineage>
</organism>
<dbReference type="SUPFAM" id="SSF53448">
    <property type="entry name" value="Nucleotide-diphospho-sugar transferases"/>
    <property type="match status" value="1"/>
</dbReference>
<sequence>MENPKVSIITVGMNHLNYIKELYKSLYVDSLPNVSFEAIYVDNCSQDGSVKFLKENYPHVKIIQNEMPKGFGENNNIGALASTGKYLAIINPDVSFCKGSLDSLYDFMEKNPEVGIAVPHLFNKDLTHQFSIRGFITPMIFVNRVLSHGKDDAANKAVEKYLCKNIDVEKVQPVNWAVGAALFISREVYSKLAGFDKDYFLYMEDEDLCLRSWLMNRPVVYVPQSQMIHNHLRASAKIGKKAFMHFKSLRTFFKKHGYSIPDFAGACKLNFIL</sequence>
<evidence type="ECO:0000313" key="2">
    <source>
        <dbReference type="EMBL" id="MCP9600179.1"/>
    </source>
</evidence>
<dbReference type="InterPro" id="IPR001173">
    <property type="entry name" value="Glyco_trans_2-like"/>
</dbReference>
<dbReference type="Gene3D" id="3.90.550.10">
    <property type="entry name" value="Spore Coat Polysaccharide Biosynthesis Protein SpsA, Chain A"/>
    <property type="match status" value="1"/>
</dbReference>
<protein>
    <submittedName>
        <fullName evidence="2">Glycosyltransferase family 2 protein</fullName>
    </submittedName>
</protein>
<accession>A0AAW5IUU3</accession>
<dbReference type="EMBL" id="JANDWN010000023">
    <property type="protein sequence ID" value="MCP9600179.1"/>
    <property type="molecule type" value="Genomic_DNA"/>
</dbReference>
<dbReference type="PANTHER" id="PTHR43179:SF7">
    <property type="entry name" value="RHAMNOSYLTRANSFERASE WBBL"/>
    <property type="match status" value="1"/>
</dbReference>
<evidence type="ECO:0000259" key="1">
    <source>
        <dbReference type="Pfam" id="PF00535"/>
    </source>
</evidence>